<keyword evidence="9" id="KW-1185">Reference proteome</keyword>
<keyword evidence="2 7" id="KW-0812">Transmembrane</keyword>
<dbReference type="RefSeq" id="WP_139074964.1">
    <property type="nucleotide sequence ID" value="NZ_VDFU01000001.1"/>
</dbReference>
<keyword evidence="1 7" id="KW-1003">Cell membrane</keyword>
<evidence type="ECO:0000256" key="5">
    <source>
        <dbReference type="ARBA" id="ARBA00023239"/>
    </source>
</evidence>
<protein>
    <recommendedName>
        <fullName evidence="7">Endolytic murein transglycosylase</fullName>
        <ecNumber evidence="7">4.2.2.29</ecNumber>
    </recommendedName>
    <alternativeName>
        <fullName evidence="7">Peptidoglycan lytic transglycosylase</fullName>
    </alternativeName>
    <alternativeName>
        <fullName evidence="7">Peptidoglycan polymerization terminase</fullName>
    </alternativeName>
</protein>
<dbReference type="PANTHER" id="PTHR30518">
    <property type="entry name" value="ENDOLYTIC MUREIN TRANSGLYCOSYLASE"/>
    <property type="match status" value="1"/>
</dbReference>
<evidence type="ECO:0000313" key="8">
    <source>
        <dbReference type="EMBL" id="TNC53041.1"/>
    </source>
</evidence>
<evidence type="ECO:0000256" key="1">
    <source>
        <dbReference type="ARBA" id="ARBA00022475"/>
    </source>
</evidence>
<dbReference type="InterPro" id="IPR003770">
    <property type="entry name" value="MLTG-like"/>
</dbReference>
<dbReference type="GO" id="GO:0071555">
    <property type="term" value="P:cell wall organization"/>
    <property type="evidence" value="ECO:0007669"/>
    <property type="project" value="UniProtKB-KW"/>
</dbReference>
<comment type="function">
    <text evidence="7">Functions as a peptidoglycan terminase that cleaves nascent peptidoglycan strands endolytically to terminate their elongation.</text>
</comment>
<keyword evidence="5 7" id="KW-0456">Lyase</keyword>
<dbReference type="AlphaFoldDB" id="A0A5C4N7K0"/>
<dbReference type="PANTHER" id="PTHR30518:SF2">
    <property type="entry name" value="ENDOLYTIC MUREIN TRANSGLYCOSYLASE"/>
    <property type="match status" value="1"/>
</dbReference>
<dbReference type="Gene3D" id="3.30.160.60">
    <property type="entry name" value="Classic Zinc Finger"/>
    <property type="match status" value="1"/>
</dbReference>
<dbReference type="OrthoDB" id="9814591at2"/>
<dbReference type="GO" id="GO:0005886">
    <property type="term" value="C:plasma membrane"/>
    <property type="evidence" value="ECO:0007669"/>
    <property type="project" value="UniProtKB-UniRule"/>
</dbReference>
<evidence type="ECO:0000256" key="3">
    <source>
        <dbReference type="ARBA" id="ARBA00022989"/>
    </source>
</evidence>
<comment type="similarity">
    <text evidence="7">Belongs to the transglycosylase MltG family.</text>
</comment>
<reference evidence="8 9" key="1">
    <citation type="submission" date="2019-06" db="EMBL/GenBank/DDBJ databases">
        <title>YIM 131921 draft genome.</title>
        <authorList>
            <person name="Jiang L."/>
        </authorList>
    </citation>
    <scope>NUCLEOTIDE SEQUENCE [LARGE SCALE GENOMIC DNA]</scope>
    <source>
        <strain evidence="8 9">YIM 131921</strain>
    </source>
</reference>
<dbReference type="Pfam" id="PF02618">
    <property type="entry name" value="YceG"/>
    <property type="match status" value="1"/>
</dbReference>
<keyword evidence="3 7" id="KW-1133">Transmembrane helix</keyword>
<keyword evidence="7" id="KW-0997">Cell inner membrane</keyword>
<dbReference type="EC" id="4.2.2.29" evidence="7"/>
<feature type="site" description="Important for catalytic activity" evidence="7">
    <location>
        <position position="260"/>
    </location>
</feature>
<accession>A0A5C4N7K0</accession>
<comment type="caution">
    <text evidence="8">The sequence shown here is derived from an EMBL/GenBank/DDBJ whole genome shotgun (WGS) entry which is preliminary data.</text>
</comment>
<evidence type="ECO:0000256" key="4">
    <source>
        <dbReference type="ARBA" id="ARBA00023136"/>
    </source>
</evidence>
<evidence type="ECO:0000256" key="6">
    <source>
        <dbReference type="ARBA" id="ARBA00023316"/>
    </source>
</evidence>
<evidence type="ECO:0000256" key="2">
    <source>
        <dbReference type="ARBA" id="ARBA00022692"/>
    </source>
</evidence>
<gene>
    <name evidence="7 8" type="primary">mltG</name>
    <name evidence="8" type="ORF">FHG66_00495</name>
</gene>
<dbReference type="HAMAP" id="MF_02065">
    <property type="entry name" value="MltG"/>
    <property type="match status" value="1"/>
</dbReference>
<evidence type="ECO:0000256" key="7">
    <source>
        <dbReference type="HAMAP-Rule" id="MF_02065"/>
    </source>
</evidence>
<name>A0A5C4N7K0_9RHOB</name>
<dbReference type="GO" id="GO:0008932">
    <property type="term" value="F:lytic endotransglycosylase activity"/>
    <property type="evidence" value="ECO:0007669"/>
    <property type="project" value="UniProtKB-UniRule"/>
</dbReference>
<dbReference type="EMBL" id="VDFU01000001">
    <property type="protein sequence ID" value="TNC53041.1"/>
    <property type="molecule type" value="Genomic_DNA"/>
</dbReference>
<proteinExistence type="inferred from homology"/>
<dbReference type="Gene3D" id="3.30.1490.480">
    <property type="entry name" value="Endolytic murein transglycosylase"/>
    <property type="match status" value="1"/>
</dbReference>
<organism evidence="8 9">
    <name type="scientific">Rubellimicrobium rubrum</name>
    <dbReference type="NCBI Taxonomy" id="2585369"/>
    <lineage>
        <taxon>Bacteria</taxon>
        <taxon>Pseudomonadati</taxon>
        <taxon>Pseudomonadota</taxon>
        <taxon>Alphaproteobacteria</taxon>
        <taxon>Rhodobacterales</taxon>
        <taxon>Roseobacteraceae</taxon>
        <taxon>Rubellimicrobium</taxon>
    </lineage>
</organism>
<sequence length="403" mass="43381">MWRHIAANALTFFTVALFLIAGLVTWGVSEYSATGPLKEPVCLRVPSGTTMRAVSNDLASQGAILSPAIFRLGADYAAKTDDLKQGSFLIPQGASMEEITDIVTRGGANTCGTEVVYRIGVNRTLAEVRDLDPATGDFVKKAEFEPLGDTVVPTAYEEVRAQPDTTYRIVVAEGVTSWQIVQALNGLDVLEGDVAEVPAEGMLAPDSYPIQPGNSVATLVEQMLISQERILAEAWDQRAADLPFESPQEALTLASIVEKETAIAEERPLVASVLVNRVRDGMRLQFDPTIIYGITRGQGLLDRPIRESDIAGTTERELHGDVLYNTYVVDGLPAGPIANPGRAAIEAAVNPASTDYLYFVADGSGGHAFASTLEEHNRNVARWREIEAERAAQADPEAQAIAE</sequence>
<dbReference type="GO" id="GO:0009252">
    <property type="term" value="P:peptidoglycan biosynthetic process"/>
    <property type="evidence" value="ECO:0007669"/>
    <property type="project" value="UniProtKB-UniRule"/>
</dbReference>
<dbReference type="Proteomes" id="UP000305887">
    <property type="component" value="Unassembled WGS sequence"/>
</dbReference>
<evidence type="ECO:0000313" key="9">
    <source>
        <dbReference type="Proteomes" id="UP000305887"/>
    </source>
</evidence>
<comment type="catalytic activity">
    <reaction evidence="7">
        <text>a peptidoglycan chain = a peptidoglycan chain with N-acetyl-1,6-anhydromuramyl-[peptide] at the reducing end + a peptidoglycan chain with N-acetylglucosamine at the non-reducing end.</text>
        <dbReference type="EC" id="4.2.2.29"/>
    </reaction>
</comment>
<dbReference type="NCBIfam" id="TIGR00247">
    <property type="entry name" value="endolytic transglycosylase MltG"/>
    <property type="match status" value="1"/>
</dbReference>
<keyword evidence="4 7" id="KW-0472">Membrane</keyword>
<dbReference type="CDD" id="cd08010">
    <property type="entry name" value="MltG_like"/>
    <property type="match status" value="1"/>
</dbReference>
<keyword evidence="6 7" id="KW-0961">Cell wall biogenesis/degradation</keyword>